<feature type="domain" description="ABC-2 type transporter transmembrane" evidence="6">
    <location>
        <begin position="19"/>
        <end position="139"/>
    </location>
</feature>
<dbReference type="GO" id="GO:0140359">
    <property type="term" value="F:ABC-type transporter activity"/>
    <property type="evidence" value="ECO:0007669"/>
    <property type="project" value="InterPro"/>
</dbReference>
<gene>
    <name evidence="7" type="ORF">S12H4_40209</name>
</gene>
<comment type="caution">
    <text evidence="7">The sequence shown here is derived from an EMBL/GenBank/DDBJ whole genome shotgun (WGS) entry which is preliminary data.</text>
</comment>
<accession>X1TIQ7</accession>
<dbReference type="Pfam" id="PF12698">
    <property type="entry name" value="ABC2_membrane_3"/>
    <property type="match status" value="1"/>
</dbReference>
<keyword evidence="2 5" id="KW-0812">Transmembrane</keyword>
<protein>
    <recommendedName>
        <fullName evidence="6">ABC-2 type transporter transmembrane domain-containing protein</fullName>
    </recommendedName>
</protein>
<dbReference type="GO" id="GO:0016020">
    <property type="term" value="C:membrane"/>
    <property type="evidence" value="ECO:0007669"/>
    <property type="project" value="UniProtKB-SubCell"/>
</dbReference>
<evidence type="ECO:0000313" key="7">
    <source>
        <dbReference type="EMBL" id="GAI91251.1"/>
    </source>
</evidence>
<evidence type="ECO:0000259" key="6">
    <source>
        <dbReference type="Pfam" id="PF12698"/>
    </source>
</evidence>
<evidence type="ECO:0000256" key="4">
    <source>
        <dbReference type="ARBA" id="ARBA00023136"/>
    </source>
</evidence>
<evidence type="ECO:0000256" key="2">
    <source>
        <dbReference type="ARBA" id="ARBA00022692"/>
    </source>
</evidence>
<keyword evidence="4 5" id="KW-0472">Membrane</keyword>
<sequence length="159" mass="17748">MNKTLLIFRHEFLHTIKRKGFIIMTLIVPVLALIAIGVFQLISTSDKPPIEETTTIGYVDEAGGFDQYTTQGNIELVRFNTPDDATAALINGDVSEYFVIPPDYLSTGVINRYTLEKQLETPPAIATVIKNFLISNMLAGKVPQETVYRIESPKGEFRP</sequence>
<reference evidence="7" key="1">
    <citation type="journal article" date="2014" name="Front. Microbiol.">
        <title>High frequency of phylogenetically diverse reductive dehalogenase-homologous genes in deep subseafloor sedimentary metagenomes.</title>
        <authorList>
            <person name="Kawai M."/>
            <person name="Futagami T."/>
            <person name="Toyoda A."/>
            <person name="Takaki Y."/>
            <person name="Nishi S."/>
            <person name="Hori S."/>
            <person name="Arai W."/>
            <person name="Tsubouchi T."/>
            <person name="Morono Y."/>
            <person name="Uchiyama I."/>
            <person name="Ito T."/>
            <person name="Fujiyama A."/>
            <person name="Inagaki F."/>
            <person name="Takami H."/>
        </authorList>
    </citation>
    <scope>NUCLEOTIDE SEQUENCE</scope>
    <source>
        <strain evidence="7">Expedition CK06-06</strain>
    </source>
</reference>
<feature type="transmembrane region" description="Helical" evidence="5">
    <location>
        <begin position="21"/>
        <end position="42"/>
    </location>
</feature>
<dbReference type="InterPro" id="IPR013525">
    <property type="entry name" value="ABC2_TM"/>
</dbReference>
<dbReference type="AlphaFoldDB" id="X1TIQ7"/>
<dbReference type="EMBL" id="BARW01024387">
    <property type="protein sequence ID" value="GAI91251.1"/>
    <property type="molecule type" value="Genomic_DNA"/>
</dbReference>
<evidence type="ECO:0000256" key="5">
    <source>
        <dbReference type="SAM" id="Phobius"/>
    </source>
</evidence>
<evidence type="ECO:0000256" key="3">
    <source>
        <dbReference type="ARBA" id="ARBA00022989"/>
    </source>
</evidence>
<keyword evidence="3 5" id="KW-1133">Transmembrane helix</keyword>
<comment type="subcellular location">
    <subcellularLocation>
        <location evidence="1">Membrane</location>
        <topology evidence="1">Multi-pass membrane protein</topology>
    </subcellularLocation>
</comment>
<feature type="non-terminal residue" evidence="7">
    <location>
        <position position="159"/>
    </location>
</feature>
<proteinExistence type="predicted"/>
<evidence type="ECO:0000256" key="1">
    <source>
        <dbReference type="ARBA" id="ARBA00004141"/>
    </source>
</evidence>
<organism evidence="7">
    <name type="scientific">marine sediment metagenome</name>
    <dbReference type="NCBI Taxonomy" id="412755"/>
    <lineage>
        <taxon>unclassified sequences</taxon>
        <taxon>metagenomes</taxon>
        <taxon>ecological metagenomes</taxon>
    </lineage>
</organism>
<name>X1TIQ7_9ZZZZ</name>